<dbReference type="AlphaFoldDB" id="A0A0B6Y8K0"/>
<name>A0A0B6Y8K0_9EUPU</name>
<reference evidence="1" key="1">
    <citation type="submission" date="2014-12" db="EMBL/GenBank/DDBJ databases">
        <title>Insight into the proteome of Arion vulgaris.</title>
        <authorList>
            <person name="Aradska J."/>
            <person name="Bulat T."/>
            <person name="Smidak R."/>
            <person name="Sarate P."/>
            <person name="Gangsoo J."/>
            <person name="Sialana F."/>
            <person name="Bilban M."/>
            <person name="Lubec G."/>
        </authorList>
    </citation>
    <scope>NUCLEOTIDE SEQUENCE</scope>
    <source>
        <tissue evidence="1">Skin</tissue>
    </source>
</reference>
<proteinExistence type="predicted"/>
<evidence type="ECO:0000313" key="1">
    <source>
        <dbReference type="EMBL" id="CEK51795.1"/>
    </source>
</evidence>
<organism evidence="1">
    <name type="scientific">Arion vulgaris</name>
    <dbReference type="NCBI Taxonomy" id="1028688"/>
    <lineage>
        <taxon>Eukaryota</taxon>
        <taxon>Metazoa</taxon>
        <taxon>Spiralia</taxon>
        <taxon>Lophotrochozoa</taxon>
        <taxon>Mollusca</taxon>
        <taxon>Gastropoda</taxon>
        <taxon>Heterobranchia</taxon>
        <taxon>Euthyneura</taxon>
        <taxon>Panpulmonata</taxon>
        <taxon>Eupulmonata</taxon>
        <taxon>Stylommatophora</taxon>
        <taxon>Helicina</taxon>
        <taxon>Arionoidea</taxon>
        <taxon>Arionidae</taxon>
        <taxon>Arion</taxon>
    </lineage>
</organism>
<dbReference type="EMBL" id="HACG01004930">
    <property type="protein sequence ID" value="CEK51795.1"/>
    <property type="molecule type" value="Transcribed_RNA"/>
</dbReference>
<accession>A0A0B6Y8K0</accession>
<sequence>MMKSQTQSQILFAETVCQTERCSRMLHNKRNYNYKTDKEEQKYIGIRQYSPIYLVSLY</sequence>
<gene>
    <name evidence="1" type="primary">ORF14461</name>
</gene>
<protein>
    <submittedName>
        <fullName evidence="1">Uncharacterized protein</fullName>
    </submittedName>
</protein>